<evidence type="ECO:0000259" key="2">
    <source>
        <dbReference type="PROSITE" id="PS50234"/>
    </source>
</evidence>
<evidence type="ECO:0000313" key="3">
    <source>
        <dbReference type="Proteomes" id="UP000695022"/>
    </source>
</evidence>
<keyword evidence="3" id="KW-1185">Reference proteome</keyword>
<dbReference type="SUPFAM" id="SSF53300">
    <property type="entry name" value="vWA-like"/>
    <property type="match status" value="1"/>
</dbReference>
<feature type="compositionally biased region" description="Polar residues" evidence="1">
    <location>
        <begin position="252"/>
        <end position="278"/>
    </location>
</feature>
<evidence type="ECO:0000256" key="1">
    <source>
        <dbReference type="SAM" id="MobiDB-lite"/>
    </source>
</evidence>
<dbReference type="PANTHER" id="PTHR10338:SF108">
    <property type="entry name" value="INTER-ALPHA-TRYPSIN INHIBITOR HEAVY CHAIN H4-LIKE PROTEIN"/>
    <property type="match status" value="1"/>
</dbReference>
<dbReference type="Pfam" id="PF00092">
    <property type="entry name" value="VWA"/>
    <property type="match status" value="1"/>
</dbReference>
<dbReference type="InterPro" id="IPR010600">
    <property type="entry name" value="ITI_HC_C"/>
</dbReference>
<dbReference type="PROSITE" id="PS50234">
    <property type="entry name" value="VWFA"/>
    <property type="match status" value="1"/>
</dbReference>
<protein>
    <submittedName>
        <fullName evidence="4">Inter-alpha-trypsin inhibitor heavy chain H3-like</fullName>
    </submittedName>
</protein>
<dbReference type="GeneID" id="106819218"/>
<dbReference type="InterPro" id="IPR050934">
    <property type="entry name" value="ITIH"/>
</dbReference>
<dbReference type="Pfam" id="PF06668">
    <property type="entry name" value="ITI_HC_C"/>
    <property type="match status" value="1"/>
</dbReference>
<proteinExistence type="predicted"/>
<feature type="region of interest" description="Disordered" evidence="1">
    <location>
        <begin position="252"/>
        <end position="296"/>
    </location>
</feature>
<name>A0ABM1F4I1_PRICU</name>
<reference evidence="4" key="1">
    <citation type="submission" date="2025-08" db="UniProtKB">
        <authorList>
            <consortium name="RefSeq"/>
        </authorList>
    </citation>
    <scope>IDENTIFICATION</scope>
</reference>
<organism evidence="3 4">
    <name type="scientific">Priapulus caudatus</name>
    <name type="common">Priapulid worm</name>
    <dbReference type="NCBI Taxonomy" id="37621"/>
    <lineage>
        <taxon>Eukaryota</taxon>
        <taxon>Metazoa</taxon>
        <taxon>Ecdysozoa</taxon>
        <taxon>Scalidophora</taxon>
        <taxon>Priapulida</taxon>
        <taxon>Priapulimorpha</taxon>
        <taxon>Priapulimorphida</taxon>
        <taxon>Priapulidae</taxon>
        <taxon>Priapulus</taxon>
    </lineage>
</organism>
<feature type="domain" description="VWFA" evidence="2">
    <location>
        <begin position="1"/>
        <end position="109"/>
    </location>
</feature>
<evidence type="ECO:0000313" key="4">
    <source>
        <dbReference type="RefSeq" id="XP_014679352.1"/>
    </source>
</evidence>
<dbReference type="InterPro" id="IPR002035">
    <property type="entry name" value="VWF_A"/>
</dbReference>
<feature type="compositionally biased region" description="Low complexity" evidence="1">
    <location>
        <begin position="279"/>
        <end position="295"/>
    </location>
</feature>
<dbReference type="Gene3D" id="3.40.50.410">
    <property type="entry name" value="von Willebrand factor, type A domain"/>
    <property type="match status" value="1"/>
</dbReference>
<accession>A0ABM1F4I1</accession>
<dbReference type="InterPro" id="IPR036465">
    <property type="entry name" value="vWFA_dom_sf"/>
</dbReference>
<dbReference type="RefSeq" id="XP_014679352.1">
    <property type="nucleotide sequence ID" value="XM_014823866.1"/>
</dbReference>
<dbReference type="Proteomes" id="UP000695022">
    <property type="component" value="Unplaced"/>
</dbReference>
<dbReference type="PANTHER" id="PTHR10338">
    <property type="entry name" value="INTER-ALPHA-TRYPSIN INHIBITOR HEAVY CHAIN FAMILY MEMBER"/>
    <property type="match status" value="1"/>
</dbReference>
<gene>
    <name evidence="4" type="primary">LOC106819218</name>
</gene>
<sequence length="534" mass="59774">MVSALSATDINAALDNALKQLNETTASKSDLVFLLSDGSPTSGITDLSKIRRSVLAKRPPDVSVHTLGFGDGADMAFLERLAWENKGIATKIYKDKDASVQMHQFYRLLSTPLLTHVQVKYPDDAVDRSSLTRVYFPNYVNGTEIVVAGKLSDDRSEALTARVDAESAQGPISLTLQVDEVGQDTMEDSRKGYLERIWAFQSVMALLKDMSLADVAYDHQQLKKQALNISLMYNFVIPGLTSMVVVEPDSSLQLSHDKGQTQMDQQKQSSIGKNNHGYSSPRSSSSSSSSSSSYSVDNDPHFIVNMTGSRRAICFSIDGVPGDVLQLVRDDKKGIYVNGKIIGVRRQRHHRKPRTYFGSIFVAVGDFHLVLTTTEIRTSNGMTLSWKQHTGLIHSNLHVSIGYRRNATISIGDGVKFIVLRHHRPNNKAAYMGFYIMQGKGFSKSTHGVLGQLYHRSVKIIKKKQRNESIPKLTRAWLYTEGHKVRVRKSKRRDEHLKKKVDCWAVKNNGRGLLHGKWQDYLQPCLTCFKKNKT</sequence>